<dbReference type="InterPro" id="IPR036291">
    <property type="entry name" value="NAD(P)-bd_dom_sf"/>
</dbReference>
<evidence type="ECO:0000256" key="6">
    <source>
        <dbReference type="ARBA" id="ARBA00023141"/>
    </source>
</evidence>
<dbReference type="InterPro" id="IPR013708">
    <property type="entry name" value="Shikimate_DH-bd_N"/>
</dbReference>
<feature type="domain" description="Quinate/shikimate 5-dehydrogenase/glutamyl-tRNA reductase" evidence="9">
    <location>
        <begin position="124"/>
        <end position="193"/>
    </location>
</feature>
<feature type="binding site" evidence="8">
    <location>
        <position position="67"/>
    </location>
    <ligand>
        <name>shikimate</name>
        <dbReference type="ChEBI" id="CHEBI:36208"/>
    </ligand>
</feature>
<dbReference type="CDD" id="cd01065">
    <property type="entry name" value="NAD_bind_Shikimate_DH"/>
    <property type="match status" value="1"/>
</dbReference>
<feature type="active site" description="Proton acceptor" evidence="8">
    <location>
        <position position="71"/>
    </location>
</feature>
<feature type="domain" description="Shikimate dehydrogenase substrate binding N-terminal" evidence="10">
    <location>
        <begin position="12"/>
        <end position="94"/>
    </location>
</feature>
<evidence type="ECO:0000259" key="9">
    <source>
        <dbReference type="Pfam" id="PF01488"/>
    </source>
</evidence>
<name>A0AA35Y2Z0_9PROT</name>
<feature type="binding site" evidence="8">
    <location>
        <begin position="131"/>
        <end position="135"/>
    </location>
    <ligand>
        <name>NADP(+)</name>
        <dbReference type="ChEBI" id="CHEBI:58349"/>
    </ligand>
</feature>
<dbReference type="AlphaFoldDB" id="A0AA35Y2Z0"/>
<dbReference type="Gene3D" id="3.40.50.720">
    <property type="entry name" value="NAD(P)-binding Rossmann-like Domain"/>
    <property type="match status" value="1"/>
</dbReference>
<keyword evidence="4 8" id="KW-0521">NADP</keyword>
<dbReference type="NCBIfam" id="NF001312">
    <property type="entry name" value="PRK00258.1-4"/>
    <property type="match status" value="1"/>
</dbReference>
<dbReference type="SUPFAM" id="SSF51735">
    <property type="entry name" value="NAD(P)-binding Rossmann-fold domains"/>
    <property type="match status" value="1"/>
</dbReference>
<dbReference type="InterPro" id="IPR022893">
    <property type="entry name" value="Shikimate_DH_fam"/>
</dbReference>
<evidence type="ECO:0000259" key="10">
    <source>
        <dbReference type="Pfam" id="PF08501"/>
    </source>
</evidence>
<keyword evidence="5 8" id="KW-0560">Oxidoreductase</keyword>
<evidence type="ECO:0000256" key="2">
    <source>
        <dbReference type="ARBA" id="ARBA00012962"/>
    </source>
</evidence>
<dbReference type="SUPFAM" id="SSF53223">
    <property type="entry name" value="Aminoacid dehydrogenase-like, N-terminal domain"/>
    <property type="match status" value="1"/>
</dbReference>
<dbReference type="PANTHER" id="PTHR21089">
    <property type="entry name" value="SHIKIMATE DEHYDROGENASE"/>
    <property type="match status" value="1"/>
</dbReference>
<reference evidence="11" key="1">
    <citation type="submission" date="2023-03" db="EMBL/GenBank/DDBJ databases">
        <authorList>
            <person name="Cleenwerck I."/>
        </authorList>
    </citation>
    <scope>NUCLEOTIDE SEQUENCE</scope>
    <source>
        <strain evidence="11">LMG 32879</strain>
    </source>
</reference>
<organism evidence="11 12">
    <name type="scientific">Brytella acorum</name>
    <dbReference type="NCBI Taxonomy" id="2959299"/>
    <lineage>
        <taxon>Bacteria</taxon>
        <taxon>Pseudomonadati</taxon>
        <taxon>Pseudomonadota</taxon>
        <taxon>Alphaproteobacteria</taxon>
        <taxon>Acetobacterales</taxon>
        <taxon>Acetobacteraceae</taxon>
        <taxon>Brytella</taxon>
    </lineage>
</organism>
<dbReference type="GO" id="GO:0019632">
    <property type="term" value="P:shikimate metabolic process"/>
    <property type="evidence" value="ECO:0007669"/>
    <property type="project" value="InterPro"/>
</dbReference>
<dbReference type="RefSeq" id="WP_289841585.1">
    <property type="nucleotide sequence ID" value="NZ_CATKSH010000002.1"/>
</dbReference>
<sequence>MTISGKTMLAGVIGWPVSHSRSPALHNYWCARHGVDGAYVPLPVAPGALAAALKGLMAAGFRGVNVTIPHKEEAFRLVDALTAAAKRAGAVNTIRFEPDGTMRGDCTDGTGFVANLEAHDCAMSGQALVLGAGGAARAVIAALLDAGCDVLIANRTRDRAESLVAALGGGTVIDWDRWPDALARCTLLVNATSLGLAGHQDHDWTAPLREAPAGMTVADIVYVPLETPLLRAAKARGLKTVDGLGMLIQQARAGFAAWFGTWPDADAETRVLLLRGLNEGGQG</sequence>
<feature type="binding site" evidence="8">
    <location>
        <position position="92"/>
    </location>
    <ligand>
        <name>shikimate</name>
        <dbReference type="ChEBI" id="CHEBI:36208"/>
    </ligand>
</feature>
<dbReference type="Pfam" id="PF01488">
    <property type="entry name" value="Shikimate_DH"/>
    <property type="match status" value="1"/>
</dbReference>
<keyword evidence="3 8" id="KW-0028">Amino-acid biosynthesis</keyword>
<dbReference type="GO" id="GO:0009423">
    <property type="term" value="P:chorismate biosynthetic process"/>
    <property type="evidence" value="ECO:0007669"/>
    <property type="project" value="UniProtKB-UniRule"/>
</dbReference>
<evidence type="ECO:0000313" key="12">
    <source>
        <dbReference type="Proteomes" id="UP001176960"/>
    </source>
</evidence>
<dbReference type="Gene3D" id="3.40.50.10860">
    <property type="entry name" value="Leucine Dehydrogenase, chain A, domain 1"/>
    <property type="match status" value="1"/>
</dbReference>
<protein>
    <recommendedName>
        <fullName evidence="2 8">Shikimate dehydrogenase (NADP(+))</fullName>
        <shortName evidence="8">SDH</shortName>
        <ecNumber evidence="2 8">1.1.1.25</ecNumber>
    </recommendedName>
</protein>
<comment type="pathway">
    <text evidence="1 8">Metabolic intermediate biosynthesis; chorismate biosynthesis; chorismate from D-erythrose 4-phosphate and phosphoenolpyruvate: step 4/7.</text>
</comment>
<comment type="caution">
    <text evidence="8">Lacks conserved residue(s) required for the propagation of feature annotation.</text>
</comment>
<comment type="function">
    <text evidence="8">Involved in the biosynthesis of the chorismate, which leads to the biosynthesis of aromatic amino acids. Catalyzes the reversible NADPH linked reduction of 3-dehydroshikimate (DHSA) to yield shikimate (SA).</text>
</comment>
<dbReference type="PANTHER" id="PTHR21089:SF1">
    <property type="entry name" value="BIFUNCTIONAL 3-DEHYDROQUINATE DEHYDRATASE_SHIKIMATE DEHYDROGENASE, CHLOROPLASTIC"/>
    <property type="match status" value="1"/>
</dbReference>
<keyword evidence="6 8" id="KW-0057">Aromatic amino acid biosynthesis</keyword>
<dbReference type="InterPro" id="IPR046346">
    <property type="entry name" value="Aminoacid_DH-like_N_sf"/>
</dbReference>
<evidence type="ECO:0000256" key="8">
    <source>
        <dbReference type="HAMAP-Rule" id="MF_00222"/>
    </source>
</evidence>
<dbReference type="HAMAP" id="MF_00222">
    <property type="entry name" value="Shikimate_DH_AroE"/>
    <property type="match status" value="1"/>
</dbReference>
<evidence type="ECO:0000256" key="7">
    <source>
        <dbReference type="ARBA" id="ARBA00049442"/>
    </source>
</evidence>
<feature type="binding site" evidence="8">
    <location>
        <position position="243"/>
    </location>
    <ligand>
        <name>NADP(+)</name>
        <dbReference type="ChEBI" id="CHEBI:58349"/>
    </ligand>
</feature>
<dbReference type="Pfam" id="PF08501">
    <property type="entry name" value="Shikimate_dh_N"/>
    <property type="match status" value="1"/>
</dbReference>
<dbReference type="GO" id="GO:0009073">
    <property type="term" value="P:aromatic amino acid family biosynthetic process"/>
    <property type="evidence" value="ECO:0007669"/>
    <property type="project" value="UniProtKB-KW"/>
</dbReference>
<accession>A0AA35Y2Z0</accession>
<feature type="binding site" evidence="8">
    <location>
        <begin position="20"/>
        <end position="22"/>
    </location>
    <ligand>
        <name>shikimate</name>
        <dbReference type="ChEBI" id="CHEBI:36208"/>
    </ligand>
</feature>
<comment type="catalytic activity">
    <reaction evidence="7 8">
        <text>shikimate + NADP(+) = 3-dehydroshikimate + NADPH + H(+)</text>
        <dbReference type="Rhea" id="RHEA:17737"/>
        <dbReference type="ChEBI" id="CHEBI:15378"/>
        <dbReference type="ChEBI" id="CHEBI:16630"/>
        <dbReference type="ChEBI" id="CHEBI:36208"/>
        <dbReference type="ChEBI" id="CHEBI:57783"/>
        <dbReference type="ChEBI" id="CHEBI:58349"/>
        <dbReference type="EC" id="1.1.1.25"/>
    </reaction>
</comment>
<evidence type="ECO:0000256" key="3">
    <source>
        <dbReference type="ARBA" id="ARBA00022605"/>
    </source>
</evidence>
<gene>
    <name evidence="8" type="primary">aroE</name>
    <name evidence="11" type="ORF">LMG32879_000542</name>
</gene>
<dbReference type="EMBL" id="CATKSH010000002">
    <property type="protein sequence ID" value="CAI9119720.1"/>
    <property type="molecule type" value="Genomic_DNA"/>
</dbReference>
<feature type="binding site" evidence="8">
    <location>
        <position position="108"/>
    </location>
    <ligand>
        <name>shikimate</name>
        <dbReference type="ChEBI" id="CHEBI:36208"/>
    </ligand>
</feature>
<dbReference type="EC" id="1.1.1.25" evidence="2 8"/>
<evidence type="ECO:0000256" key="1">
    <source>
        <dbReference type="ARBA" id="ARBA00004871"/>
    </source>
</evidence>
<feature type="binding site" evidence="8">
    <location>
        <position position="222"/>
    </location>
    <ligand>
        <name>shikimate</name>
        <dbReference type="ChEBI" id="CHEBI:36208"/>
    </ligand>
</feature>
<dbReference type="GO" id="GO:0050661">
    <property type="term" value="F:NADP binding"/>
    <property type="evidence" value="ECO:0007669"/>
    <property type="project" value="InterPro"/>
</dbReference>
<feature type="binding site" evidence="8">
    <location>
        <position position="220"/>
    </location>
    <ligand>
        <name>NADP(+)</name>
        <dbReference type="ChEBI" id="CHEBI:58349"/>
    </ligand>
</feature>
<comment type="subunit">
    <text evidence="8">Homodimer.</text>
</comment>
<dbReference type="Proteomes" id="UP001176960">
    <property type="component" value="Unassembled WGS sequence"/>
</dbReference>
<evidence type="ECO:0000256" key="4">
    <source>
        <dbReference type="ARBA" id="ARBA00022857"/>
    </source>
</evidence>
<evidence type="ECO:0000313" key="11">
    <source>
        <dbReference type="EMBL" id="CAI9119720.1"/>
    </source>
</evidence>
<dbReference type="NCBIfam" id="TIGR00507">
    <property type="entry name" value="aroE"/>
    <property type="match status" value="1"/>
</dbReference>
<feature type="binding site" evidence="8">
    <location>
        <begin position="154"/>
        <end position="159"/>
    </location>
    <ligand>
        <name>NADP(+)</name>
        <dbReference type="ChEBI" id="CHEBI:58349"/>
    </ligand>
</feature>
<dbReference type="GO" id="GO:0008652">
    <property type="term" value="P:amino acid biosynthetic process"/>
    <property type="evidence" value="ECO:0007669"/>
    <property type="project" value="UniProtKB-KW"/>
</dbReference>
<keyword evidence="12" id="KW-1185">Reference proteome</keyword>
<proteinExistence type="inferred from homology"/>
<dbReference type="InterPro" id="IPR011342">
    <property type="entry name" value="Shikimate_DH"/>
</dbReference>
<comment type="similarity">
    <text evidence="8">Belongs to the shikimate dehydrogenase family.</text>
</comment>
<dbReference type="GO" id="GO:0005829">
    <property type="term" value="C:cytosol"/>
    <property type="evidence" value="ECO:0007669"/>
    <property type="project" value="TreeGrafter"/>
</dbReference>
<evidence type="ECO:0000256" key="5">
    <source>
        <dbReference type="ARBA" id="ARBA00023002"/>
    </source>
</evidence>
<comment type="caution">
    <text evidence="11">The sequence shown here is derived from an EMBL/GenBank/DDBJ whole genome shotgun (WGS) entry which is preliminary data.</text>
</comment>
<dbReference type="GO" id="GO:0004764">
    <property type="term" value="F:shikimate 3-dehydrogenase (NADP+) activity"/>
    <property type="evidence" value="ECO:0007669"/>
    <property type="project" value="UniProtKB-UniRule"/>
</dbReference>
<dbReference type="InterPro" id="IPR006151">
    <property type="entry name" value="Shikm_DH/Glu-tRNA_Rdtase"/>
</dbReference>
<feature type="binding site" evidence="8">
    <location>
        <position position="250"/>
    </location>
    <ligand>
        <name>shikimate</name>
        <dbReference type="ChEBI" id="CHEBI:36208"/>
    </ligand>
</feature>